<keyword evidence="3" id="KW-1185">Reference proteome</keyword>
<protein>
    <recommendedName>
        <fullName evidence="4">DUF2559 family protein</fullName>
    </recommendedName>
</protein>
<evidence type="ECO:0000256" key="1">
    <source>
        <dbReference type="SAM" id="MobiDB-lite"/>
    </source>
</evidence>
<reference evidence="2 3" key="1">
    <citation type="submission" date="2020-08" db="EMBL/GenBank/DDBJ databases">
        <title>Genomic Encyclopedia of Type Strains, Phase III (KMG-III): the genomes of soil and plant-associated and newly described type strains.</title>
        <authorList>
            <person name="Whitman W."/>
        </authorList>
    </citation>
    <scope>NUCLEOTIDE SEQUENCE [LARGE SCALE GENOMIC DNA]</scope>
    <source>
        <strain evidence="2 3">CECT 8897</strain>
    </source>
</reference>
<evidence type="ECO:0000313" key="3">
    <source>
        <dbReference type="Proteomes" id="UP000541535"/>
    </source>
</evidence>
<name>A0A7W5B643_9BURK</name>
<gene>
    <name evidence="2" type="ORF">FHS03_000253</name>
</gene>
<evidence type="ECO:0008006" key="4">
    <source>
        <dbReference type="Google" id="ProtNLM"/>
    </source>
</evidence>
<dbReference type="Pfam" id="PF10832">
    <property type="entry name" value="YhfG"/>
    <property type="match status" value="1"/>
</dbReference>
<dbReference type="RefSeq" id="WP_183439217.1">
    <property type="nucleotide sequence ID" value="NZ_JACHXD010000001.1"/>
</dbReference>
<dbReference type="EMBL" id="JACHXD010000001">
    <property type="protein sequence ID" value="MBB3117234.1"/>
    <property type="molecule type" value="Genomic_DNA"/>
</dbReference>
<dbReference type="Proteomes" id="UP000541535">
    <property type="component" value="Unassembled WGS sequence"/>
</dbReference>
<organism evidence="2 3">
    <name type="scientific">Pseudoduganella violacea</name>
    <dbReference type="NCBI Taxonomy" id="1715466"/>
    <lineage>
        <taxon>Bacteria</taxon>
        <taxon>Pseudomonadati</taxon>
        <taxon>Pseudomonadota</taxon>
        <taxon>Betaproteobacteria</taxon>
        <taxon>Burkholderiales</taxon>
        <taxon>Oxalobacteraceae</taxon>
        <taxon>Telluria group</taxon>
        <taxon>Pseudoduganella</taxon>
    </lineage>
</organism>
<comment type="caution">
    <text evidence="2">The sequence shown here is derived from an EMBL/GenBank/DDBJ whole genome shotgun (WGS) entry which is preliminary data.</text>
</comment>
<dbReference type="InterPro" id="IPR022541">
    <property type="entry name" value="YhfG"/>
</dbReference>
<feature type="compositionally biased region" description="Low complexity" evidence="1">
    <location>
        <begin position="39"/>
        <end position="53"/>
    </location>
</feature>
<feature type="region of interest" description="Disordered" evidence="1">
    <location>
        <begin position="33"/>
        <end position="53"/>
    </location>
</feature>
<accession>A0A7W5B643</accession>
<dbReference type="AlphaFoldDB" id="A0A7W5B643"/>
<proteinExistence type="predicted"/>
<evidence type="ECO:0000313" key="2">
    <source>
        <dbReference type="EMBL" id="MBB3117234.1"/>
    </source>
</evidence>
<sequence>MLTTEMKRQIFLRLRDENYQASLRLEGLVPDKTDANQSTVKPTVATPKTTYVR</sequence>